<sequence>MIYYEIHPVNPEAHLFEVTLRLESVGAEGHTLYMPNWIPGSYMIRDFSKHIQWIRAENSEGPMKLGRIDKSSWHLPASDSSVVVTYQVYAWDLSVRGAHLDQTHGFFNGTCVFLAVSGREKETCTVDINRPDGEEYVHWRLATGLKAIEDTAEFGFGRYQASDYDELIDCPVEMSDFNLISFEACGIPHHMVLTGRHKVDDERLATDLKKICEHHLQFFGEPAPMDRYLFMTYVLGNGFGGLEHRNSTALHCSREDLPLETDDTDGVKETYQTFLDLCSHEYFHTWNVKQIKPTEFLPYDTQRESYTELLWAFEGITSYYDNLALAQTETLDKEEYLTRLAKTLTAVRRSKGRFIQTVTDSSFDAWTKFYKQDENAPNAVVSYYTKGAEIALCLDLLIRKSTHWQKSLKDIMRRLWSEYGLAKKGVENDTIQSMVLEETPDSAHEEIQRFFHLALYTTDPLPTDSLLSSVGLSLAYLPRRDRNDRGGFKASLPEDKQLSDLGIEYKSKAVGVLVKNVYADSVAAEAGVSAGDHLLAIDGLRISGSDFDKQVQQISVGETVTLVAFRRDELMEFEVALEAAECDTAYITYDEKGSEKAQQQFAQWLNLKESGQ</sequence>
<dbReference type="Gene3D" id="1.10.390.10">
    <property type="entry name" value="Neutral Protease Domain 2"/>
    <property type="match status" value="1"/>
</dbReference>
<dbReference type="InterPro" id="IPR027268">
    <property type="entry name" value="Peptidase_M4/M1_CTD_sf"/>
</dbReference>
<dbReference type="SUPFAM" id="SSF50156">
    <property type="entry name" value="PDZ domain-like"/>
    <property type="match status" value="1"/>
</dbReference>
<dbReference type="Proteomes" id="UP001501294">
    <property type="component" value="Unassembled WGS sequence"/>
</dbReference>
<dbReference type="Gene3D" id="2.30.42.10">
    <property type="match status" value="1"/>
</dbReference>
<dbReference type="InterPro" id="IPR040756">
    <property type="entry name" value="Peptidase_M61_N"/>
</dbReference>
<dbReference type="PIRSF" id="PIRSF016493">
    <property type="entry name" value="Glycyl_aminpptds"/>
    <property type="match status" value="1"/>
</dbReference>
<dbReference type="InterPro" id="IPR007963">
    <property type="entry name" value="Peptidase_M61_catalytic"/>
</dbReference>
<organism evidence="2 3">
    <name type="scientific">Kangiella taiwanensis</name>
    <dbReference type="NCBI Taxonomy" id="1079179"/>
    <lineage>
        <taxon>Bacteria</taxon>
        <taxon>Pseudomonadati</taxon>
        <taxon>Pseudomonadota</taxon>
        <taxon>Gammaproteobacteria</taxon>
        <taxon>Kangiellales</taxon>
        <taxon>Kangiellaceae</taxon>
        <taxon>Kangiella</taxon>
    </lineage>
</organism>
<feature type="domain" description="PDZ" evidence="1">
    <location>
        <begin position="489"/>
        <end position="569"/>
    </location>
</feature>
<evidence type="ECO:0000313" key="3">
    <source>
        <dbReference type="Proteomes" id="UP001501294"/>
    </source>
</evidence>
<dbReference type="SMART" id="SM00228">
    <property type="entry name" value="PDZ"/>
    <property type="match status" value="1"/>
</dbReference>
<dbReference type="InterPro" id="IPR001478">
    <property type="entry name" value="PDZ"/>
</dbReference>
<keyword evidence="3" id="KW-1185">Reference proteome</keyword>
<evidence type="ECO:0000313" key="2">
    <source>
        <dbReference type="EMBL" id="GAA4351640.1"/>
    </source>
</evidence>
<accession>A0ABP8I5Q4</accession>
<dbReference type="Pfam" id="PF05299">
    <property type="entry name" value="Peptidase_M61"/>
    <property type="match status" value="1"/>
</dbReference>
<dbReference type="Gene3D" id="2.60.40.3650">
    <property type="match status" value="1"/>
</dbReference>
<dbReference type="InterPro" id="IPR036034">
    <property type="entry name" value="PDZ_sf"/>
</dbReference>
<comment type="caution">
    <text evidence="2">The sequence shown here is derived from an EMBL/GenBank/DDBJ whole genome shotgun (WGS) entry which is preliminary data.</text>
</comment>
<dbReference type="RefSeq" id="WP_223579896.1">
    <property type="nucleotide sequence ID" value="NZ_BAABFU010000003.1"/>
</dbReference>
<protein>
    <submittedName>
        <fullName evidence="2">PDZ domain-containing protein</fullName>
    </submittedName>
</protein>
<dbReference type="InterPro" id="IPR024191">
    <property type="entry name" value="Peptidase_M61"/>
</dbReference>
<name>A0ABP8I5Q4_9GAMM</name>
<dbReference type="Pfam" id="PF13180">
    <property type="entry name" value="PDZ_2"/>
    <property type="match status" value="1"/>
</dbReference>
<dbReference type="Pfam" id="PF17899">
    <property type="entry name" value="Peptidase_M61_N"/>
    <property type="match status" value="1"/>
</dbReference>
<dbReference type="SUPFAM" id="SSF55486">
    <property type="entry name" value="Metalloproteases ('zincins'), catalytic domain"/>
    <property type="match status" value="1"/>
</dbReference>
<reference evidence="3" key="1">
    <citation type="journal article" date="2019" name="Int. J. Syst. Evol. Microbiol.">
        <title>The Global Catalogue of Microorganisms (GCM) 10K type strain sequencing project: providing services to taxonomists for standard genome sequencing and annotation.</title>
        <authorList>
            <consortium name="The Broad Institute Genomics Platform"/>
            <consortium name="The Broad Institute Genome Sequencing Center for Infectious Disease"/>
            <person name="Wu L."/>
            <person name="Ma J."/>
        </authorList>
    </citation>
    <scope>NUCLEOTIDE SEQUENCE [LARGE SCALE GENOMIC DNA]</scope>
    <source>
        <strain evidence="3">JCM 17727</strain>
    </source>
</reference>
<proteinExistence type="predicted"/>
<dbReference type="PROSITE" id="PS50106">
    <property type="entry name" value="PDZ"/>
    <property type="match status" value="1"/>
</dbReference>
<gene>
    <name evidence="2" type="ORF">GCM10023150_18520</name>
</gene>
<dbReference type="EMBL" id="BAABFU010000003">
    <property type="protein sequence ID" value="GAA4351640.1"/>
    <property type="molecule type" value="Genomic_DNA"/>
</dbReference>
<evidence type="ECO:0000259" key="1">
    <source>
        <dbReference type="PROSITE" id="PS50106"/>
    </source>
</evidence>